<dbReference type="EMBL" id="LAZR01056665">
    <property type="protein sequence ID" value="KKK73703.1"/>
    <property type="molecule type" value="Genomic_DNA"/>
</dbReference>
<organism evidence="3">
    <name type="scientific">marine sediment metagenome</name>
    <dbReference type="NCBI Taxonomy" id="412755"/>
    <lineage>
        <taxon>unclassified sequences</taxon>
        <taxon>metagenomes</taxon>
        <taxon>ecological metagenomes</taxon>
    </lineage>
</organism>
<comment type="caution">
    <text evidence="3">The sequence shown here is derived from an EMBL/GenBank/DDBJ whole genome shotgun (WGS) entry which is preliminary data.</text>
</comment>
<evidence type="ECO:0000313" key="3">
    <source>
        <dbReference type="EMBL" id="KKK73703.1"/>
    </source>
</evidence>
<keyword evidence="2" id="KW-0472">Membrane</keyword>
<name>A0A0F8XXH5_9ZZZZ</name>
<keyword evidence="2" id="KW-0812">Transmembrane</keyword>
<feature type="transmembrane region" description="Helical" evidence="2">
    <location>
        <begin position="12"/>
        <end position="36"/>
    </location>
</feature>
<feature type="region of interest" description="Disordered" evidence="1">
    <location>
        <begin position="125"/>
        <end position="151"/>
    </location>
</feature>
<feature type="non-terminal residue" evidence="3">
    <location>
        <position position="1"/>
    </location>
</feature>
<gene>
    <name evidence="3" type="ORF">LCGC14_2891190</name>
</gene>
<keyword evidence="2" id="KW-1133">Transmembrane helix</keyword>
<evidence type="ECO:0000256" key="1">
    <source>
        <dbReference type="SAM" id="MobiDB-lite"/>
    </source>
</evidence>
<evidence type="ECO:0000256" key="2">
    <source>
        <dbReference type="SAM" id="Phobius"/>
    </source>
</evidence>
<proteinExistence type="predicted"/>
<protein>
    <submittedName>
        <fullName evidence="3">Uncharacterized protein</fullName>
    </submittedName>
</protein>
<dbReference type="AlphaFoldDB" id="A0A0F8XXH5"/>
<sequence>LGTGTMVPARTAPVVFVGFNSVFAIVFGLFVVTKVFSVFAIAAERRAAAAAALQGRRAELLELLELLDRRYGEAPYRGALSLGVPRVRLRGRGRGASGAPFRAAHHTRHVARGALATSTGASRWLSGSGSGSDPSASASACMAPSRSVSVM</sequence>
<feature type="compositionally biased region" description="Low complexity" evidence="1">
    <location>
        <begin position="131"/>
        <end position="151"/>
    </location>
</feature>
<reference evidence="3" key="1">
    <citation type="journal article" date="2015" name="Nature">
        <title>Complex archaea that bridge the gap between prokaryotes and eukaryotes.</title>
        <authorList>
            <person name="Spang A."/>
            <person name="Saw J.H."/>
            <person name="Jorgensen S.L."/>
            <person name="Zaremba-Niedzwiedzka K."/>
            <person name="Martijn J."/>
            <person name="Lind A.E."/>
            <person name="van Eijk R."/>
            <person name="Schleper C."/>
            <person name="Guy L."/>
            <person name="Ettema T.J."/>
        </authorList>
    </citation>
    <scope>NUCLEOTIDE SEQUENCE</scope>
</reference>
<accession>A0A0F8XXH5</accession>